<dbReference type="InterPro" id="IPR036866">
    <property type="entry name" value="RibonucZ/Hydroxyglut_hydro"/>
</dbReference>
<dbReference type="AlphaFoldDB" id="A0A654TXY2"/>
<dbReference type="EMBL" id="CGCX01000237">
    <property type="protein sequence ID" value="CFR70563.1"/>
    <property type="molecule type" value="Genomic_DNA"/>
</dbReference>
<dbReference type="Proteomes" id="UP000046680">
    <property type="component" value="Unassembled WGS sequence"/>
</dbReference>
<keyword evidence="1" id="KW-0378">Hydrolase</keyword>
<dbReference type="EC" id="3.1.2.6" evidence="1"/>
<proteinExistence type="predicted"/>
<dbReference type="GO" id="GO:0004416">
    <property type="term" value="F:hydroxyacylglutathione hydrolase activity"/>
    <property type="evidence" value="ECO:0007669"/>
    <property type="project" value="UniProtKB-EC"/>
</dbReference>
<evidence type="ECO:0000313" key="2">
    <source>
        <dbReference type="Proteomes" id="UP000046680"/>
    </source>
</evidence>
<reference evidence="1 2" key="1">
    <citation type="submission" date="2015-03" db="EMBL/GenBank/DDBJ databases">
        <authorList>
            <consortium name="Pathogen Informatics"/>
        </authorList>
    </citation>
    <scope>NUCLEOTIDE SEQUENCE [LARGE SCALE GENOMIC DNA]</scope>
    <source>
        <strain evidence="1 2">C09601061</strain>
    </source>
</reference>
<name>A0A654TXY2_MYCTX</name>
<dbReference type="Gene3D" id="3.60.15.10">
    <property type="entry name" value="Ribonuclease Z/Hydroxyacylglutathione hydrolase-like"/>
    <property type="match status" value="1"/>
</dbReference>
<gene>
    <name evidence="1" type="ORF">ERS007657_00902</name>
</gene>
<evidence type="ECO:0000313" key="1">
    <source>
        <dbReference type="EMBL" id="CFR70563.1"/>
    </source>
</evidence>
<accession>A0A654TXY2</accession>
<sequence>MYRSLRQLAELPGDPTVFPGHWYSAEPSASLSEVKRSNYVYRPASLDQWRMLMGG</sequence>
<protein>
    <submittedName>
        <fullName evidence="1">Glyoxalase</fullName>
        <ecNumber evidence="1">3.1.2.6</ecNumber>
    </submittedName>
</protein>
<organism evidence="1 2">
    <name type="scientific">Mycobacterium tuberculosis</name>
    <dbReference type="NCBI Taxonomy" id="1773"/>
    <lineage>
        <taxon>Bacteria</taxon>
        <taxon>Bacillati</taxon>
        <taxon>Actinomycetota</taxon>
        <taxon>Actinomycetes</taxon>
        <taxon>Mycobacteriales</taxon>
        <taxon>Mycobacteriaceae</taxon>
        <taxon>Mycobacterium</taxon>
        <taxon>Mycobacterium tuberculosis complex</taxon>
    </lineage>
</organism>